<dbReference type="Proteomes" id="UP000066284">
    <property type="component" value="Chromosome 1"/>
</dbReference>
<protein>
    <recommendedName>
        <fullName evidence="4">Integral membrane protein</fullName>
    </recommendedName>
</protein>
<dbReference type="EMBL" id="LN885086">
    <property type="protein sequence ID" value="CUQ67025.1"/>
    <property type="molecule type" value="Genomic_DNA"/>
</dbReference>
<accession>A0A0S4KRD9</accession>
<name>A0A0S4KRD9_9BACT</name>
<organism evidence="2 3">
    <name type="scientific">Candidatus Nitrospira inopinata</name>
    <dbReference type="NCBI Taxonomy" id="1715989"/>
    <lineage>
        <taxon>Bacteria</taxon>
        <taxon>Pseudomonadati</taxon>
        <taxon>Nitrospirota</taxon>
        <taxon>Nitrospiria</taxon>
        <taxon>Nitrospirales</taxon>
        <taxon>Nitrospiraceae</taxon>
        <taxon>Nitrospira</taxon>
    </lineage>
</organism>
<keyword evidence="1" id="KW-1133">Transmembrane helix</keyword>
<proteinExistence type="predicted"/>
<evidence type="ECO:0000313" key="2">
    <source>
        <dbReference type="EMBL" id="CUQ67025.1"/>
    </source>
</evidence>
<dbReference type="KEGG" id="nio:NITINOP_2053"/>
<feature type="transmembrane region" description="Helical" evidence="1">
    <location>
        <begin position="12"/>
        <end position="36"/>
    </location>
</feature>
<reference evidence="3" key="1">
    <citation type="submission" date="2015-09" db="EMBL/GenBank/DDBJ databases">
        <authorList>
            <person name="Daims H."/>
        </authorList>
    </citation>
    <scope>NUCLEOTIDE SEQUENCE [LARGE SCALE GENOMIC DNA]</scope>
</reference>
<evidence type="ECO:0000313" key="3">
    <source>
        <dbReference type="Proteomes" id="UP000066284"/>
    </source>
</evidence>
<evidence type="ECO:0008006" key="4">
    <source>
        <dbReference type="Google" id="ProtNLM"/>
    </source>
</evidence>
<keyword evidence="3" id="KW-1185">Reference proteome</keyword>
<dbReference type="RefSeq" id="WP_062485072.1">
    <property type="nucleotide sequence ID" value="NZ_LN885086.1"/>
</dbReference>
<dbReference type="AlphaFoldDB" id="A0A0S4KRD9"/>
<feature type="transmembrane region" description="Helical" evidence="1">
    <location>
        <begin position="48"/>
        <end position="68"/>
    </location>
</feature>
<evidence type="ECO:0000256" key="1">
    <source>
        <dbReference type="SAM" id="Phobius"/>
    </source>
</evidence>
<sequence length="73" mass="8423">MKECLANRWFKVGFWLAVLGWSPLWVIVLLADIGLWPDPNPNPIGPGLLFFFTFWPAVILLGIGVFQVRRQRK</sequence>
<keyword evidence="1" id="KW-0812">Transmembrane</keyword>
<keyword evidence="1" id="KW-0472">Membrane</keyword>
<gene>
    <name evidence="2" type="ORF">NITINOP_2053</name>
</gene>
<dbReference type="OrthoDB" id="9182271at2"/>